<dbReference type="InterPro" id="IPR003673">
    <property type="entry name" value="CoA-Trfase_fam_III"/>
</dbReference>
<dbReference type="PANTHER" id="PTHR48207:SF4">
    <property type="entry name" value="BLL6097 PROTEIN"/>
    <property type="match status" value="1"/>
</dbReference>
<evidence type="ECO:0000313" key="2">
    <source>
        <dbReference type="EMBL" id="NIH58335.1"/>
    </source>
</evidence>
<organism evidence="2 3">
    <name type="scientific">Brooklawnia cerclae</name>
    <dbReference type="NCBI Taxonomy" id="349934"/>
    <lineage>
        <taxon>Bacteria</taxon>
        <taxon>Bacillati</taxon>
        <taxon>Actinomycetota</taxon>
        <taxon>Actinomycetes</taxon>
        <taxon>Propionibacteriales</taxon>
        <taxon>Propionibacteriaceae</taxon>
        <taxon>Brooklawnia</taxon>
    </lineage>
</organism>
<accession>A0ABX0SMR9</accession>
<proteinExistence type="predicted"/>
<sequence>MSVTMGLPAGALDGIKVVDCSVAMSGAFATQRMGDLGADVVKVEPLKGEWQRYAAAGGAQGNRMNVSFLSLNRNKRSIALNLKSQKGRDIVYEMVADADVFLQNYRPGVAARLGVDYETLRQLNPKLVYVSISGYGEDGPYAHRPGQDMILQGMSGLMMCAGRRSDPPVPAGIFLVDSLTASAAFEGAMAALICRGRTGVGQLVKVNMLDTMVAIQQQEISVFTVGKKPQQRTDEPHAHCYIRAPYGVFATADGYIVVAMARLKELGAVVGEPAFEQFDEEVDGWARRDEIHRMLSDRLVTRTSDEWLMDLEAAGVWSGPVYGFADLLEDPQVKHNGSFITYDHPTEGTVTVPGYPYQFSATPPEVRRGAPLVGQHTTEVLRGLGRSETEIEGLLGEGVVAQEEL</sequence>
<reference evidence="2 3" key="1">
    <citation type="submission" date="2020-02" db="EMBL/GenBank/DDBJ databases">
        <title>Sequencing the genomes of 1000 actinobacteria strains.</title>
        <authorList>
            <person name="Klenk H.-P."/>
        </authorList>
    </citation>
    <scope>NUCLEOTIDE SEQUENCE [LARGE SCALE GENOMIC DNA]</scope>
    <source>
        <strain evidence="2 3">DSM 19609</strain>
    </source>
</reference>
<dbReference type="RefSeq" id="WP_208390840.1">
    <property type="nucleotide sequence ID" value="NZ_BAAAOO010000004.1"/>
</dbReference>
<gene>
    <name evidence="2" type="ORF">FB473_003030</name>
</gene>
<keyword evidence="3" id="KW-1185">Reference proteome</keyword>
<dbReference type="Gene3D" id="3.40.50.10540">
    <property type="entry name" value="Crotonobetainyl-coa:carnitine coa-transferase, domain 1"/>
    <property type="match status" value="1"/>
</dbReference>
<comment type="caution">
    <text evidence="2">The sequence shown here is derived from an EMBL/GenBank/DDBJ whole genome shotgun (WGS) entry which is preliminary data.</text>
</comment>
<dbReference type="Gene3D" id="3.30.1540.10">
    <property type="entry name" value="formyl-coa transferase, domain 3"/>
    <property type="match status" value="1"/>
</dbReference>
<protein>
    <submittedName>
        <fullName evidence="2">Crotonobetainyl-CoA:carnitine CoA-transferase CaiB-like acyl-CoA transferase</fullName>
    </submittedName>
</protein>
<dbReference type="InterPro" id="IPR044855">
    <property type="entry name" value="CoA-Trfase_III_dom3_sf"/>
</dbReference>
<dbReference type="PANTHER" id="PTHR48207">
    <property type="entry name" value="SUCCINATE--HYDROXYMETHYLGLUTARATE COA-TRANSFERASE"/>
    <property type="match status" value="1"/>
</dbReference>
<keyword evidence="1" id="KW-0808">Transferase</keyword>
<dbReference type="InterPro" id="IPR023606">
    <property type="entry name" value="CoA-Trfase_III_dom_1_sf"/>
</dbReference>
<dbReference type="Pfam" id="PF02515">
    <property type="entry name" value="CoA_transf_3"/>
    <property type="match status" value="1"/>
</dbReference>
<name>A0ABX0SMR9_9ACTN</name>
<dbReference type="InterPro" id="IPR050483">
    <property type="entry name" value="CoA-transferase_III_domain"/>
</dbReference>
<evidence type="ECO:0000313" key="3">
    <source>
        <dbReference type="Proteomes" id="UP000749311"/>
    </source>
</evidence>
<dbReference type="SUPFAM" id="SSF89796">
    <property type="entry name" value="CoA-transferase family III (CaiB/BaiF)"/>
    <property type="match status" value="1"/>
</dbReference>
<dbReference type="Proteomes" id="UP000749311">
    <property type="component" value="Unassembled WGS sequence"/>
</dbReference>
<evidence type="ECO:0000256" key="1">
    <source>
        <dbReference type="ARBA" id="ARBA00022679"/>
    </source>
</evidence>
<dbReference type="EMBL" id="JAAMOZ010000003">
    <property type="protein sequence ID" value="NIH58335.1"/>
    <property type="molecule type" value="Genomic_DNA"/>
</dbReference>